<dbReference type="InterPro" id="IPR035892">
    <property type="entry name" value="C2_domain_sf"/>
</dbReference>
<dbReference type="GO" id="GO:0098793">
    <property type="term" value="C:presynapse"/>
    <property type="evidence" value="ECO:0007669"/>
    <property type="project" value="GOC"/>
</dbReference>
<keyword evidence="4" id="KW-1185">Reference proteome</keyword>
<evidence type="ECO:0000259" key="3">
    <source>
        <dbReference type="PROSITE" id="PS50004"/>
    </source>
</evidence>
<dbReference type="PROSITE" id="PS50004">
    <property type="entry name" value="C2"/>
    <property type="match status" value="2"/>
</dbReference>
<accession>A0A1I8H505</accession>
<dbReference type="GO" id="GO:0070382">
    <property type="term" value="C:exocytic vesicle"/>
    <property type="evidence" value="ECO:0007669"/>
    <property type="project" value="TreeGrafter"/>
</dbReference>
<evidence type="ECO:0000313" key="6">
    <source>
        <dbReference type="WBParaSite" id="maker-uti_cns_0004497-snap-gene-0.3-mRNA-1"/>
    </source>
</evidence>
<evidence type="ECO:0000313" key="5">
    <source>
        <dbReference type="WBParaSite" id="maker-uti_cns_0002415-snap-gene-0.9-mRNA-1"/>
    </source>
</evidence>
<dbReference type="GO" id="GO:0005886">
    <property type="term" value="C:plasma membrane"/>
    <property type="evidence" value="ECO:0007669"/>
    <property type="project" value="TreeGrafter"/>
</dbReference>
<dbReference type="GO" id="GO:0048791">
    <property type="term" value="P:calcium ion-regulated exocytosis of neurotransmitter"/>
    <property type="evidence" value="ECO:0007669"/>
    <property type="project" value="TreeGrafter"/>
</dbReference>
<dbReference type="GO" id="GO:0000149">
    <property type="term" value="F:SNARE binding"/>
    <property type="evidence" value="ECO:0007669"/>
    <property type="project" value="TreeGrafter"/>
</dbReference>
<feature type="domain" description="C2" evidence="3">
    <location>
        <begin position="145"/>
        <end position="267"/>
    </location>
</feature>
<dbReference type="PANTHER" id="PTHR10024:SF252">
    <property type="entry name" value="SYNAPTOTAGMIN-12"/>
    <property type="match status" value="1"/>
</dbReference>
<dbReference type="SMART" id="SM00239">
    <property type="entry name" value="C2"/>
    <property type="match status" value="2"/>
</dbReference>
<dbReference type="PANTHER" id="PTHR10024">
    <property type="entry name" value="SYNAPTOTAGMIN"/>
    <property type="match status" value="1"/>
</dbReference>
<dbReference type="InterPro" id="IPR000008">
    <property type="entry name" value="C2_dom"/>
</dbReference>
<dbReference type="Proteomes" id="UP000095280">
    <property type="component" value="Unplaced"/>
</dbReference>
<evidence type="ECO:0000313" key="4">
    <source>
        <dbReference type="Proteomes" id="UP000095280"/>
    </source>
</evidence>
<protein>
    <submittedName>
        <fullName evidence="5 6">Synaptotagmin-12</fullName>
    </submittedName>
</protein>
<evidence type="ECO:0000256" key="2">
    <source>
        <dbReference type="SAM" id="Phobius"/>
    </source>
</evidence>
<dbReference type="AlphaFoldDB" id="A0A1I8H505"/>
<feature type="region of interest" description="Disordered" evidence="1">
    <location>
        <begin position="61"/>
        <end position="141"/>
    </location>
</feature>
<dbReference type="SUPFAM" id="SSF49562">
    <property type="entry name" value="C2 domain (Calcium/lipid-binding domain, CaLB)"/>
    <property type="match status" value="2"/>
</dbReference>
<dbReference type="GO" id="GO:0048488">
    <property type="term" value="P:synaptic vesicle endocytosis"/>
    <property type="evidence" value="ECO:0007669"/>
    <property type="project" value="TreeGrafter"/>
</dbReference>
<dbReference type="Gene3D" id="2.60.40.150">
    <property type="entry name" value="C2 domain"/>
    <property type="match status" value="2"/>
</dbReference>
<keyword evidence="2" id="KW-0472">Membrane</keyword>
<organism evidence="4 6">
    <name type="scientific">Macrostomum lignano</name>
    <dbReference type="NCBI Taxonomy" id="282301"/>
    <lineage>
        <taxon>Eukaryota</taxon>
        <taxon>Metazoa</taxon>
        <taxon>Spiralia</taxon>
        <taxon>Lophotrochozoa</taxon>
        <taxon>Platyhelminthes</taxon>
        <taxon>Rhabditophora</taxon>
        <taxon>Macrostomorpha</taxon>
        <taxon>Macrostomida</taxon>
        <taxon>Macrostomidae</taxon>
        <taxon>Macrostomum</taxon>
    </lineage>
</organism>
<dbReference type="Pfam" id="PF00168">
    <property type="entry name" value="C2"/>
    <property type="match status" value="2"/>
</dbReference>
<keyword evidence="2" id="KW-0812">Transmembrane</keyword>
<evidence type="ECO:0000256" key="1">
    <source>
        <dbReference type="SAM" id="MobiDB-lite"/>
    </source>
</evidence>
<dbReference type="WBParaSite" id="maker-uti_cns_0002415-snap-gene-0.9-mRNA-1">
    <property type="protein sequence ID" value="maker-uti_cns_0002415-snap-gene-0.9-mRNA-1"/>
    <property type="gene ID" value="maker-uti_cns_0002415-snap-gene-0.9"/>
</dbReference>
<reference evidence="5 6" key="1">
    <citation type="submission" date="2016-11" db="UniProtKB">
        <authorList>
            <consortium name="WormBaseParasite"/>
        </authorList>
    </citation>
    <scope>IDENTIFICATION</scope>
</reference>
<dbReference type="GO" id="GO:0005544">
    <property type="term" value="F:calcium-dependent phospholipid binding"/>
    <property type="evidence" value="ECO:0007669"/>
    <property type="project" value="TreeGrafter"/>
</dbReference>
<dbReference type="GO" id="GO:0030276">
    <property type="term" value="F:clathrin binding"/>
    <property type="evidence" value="ECO:0007669"/>
    <property type="project" value="TreeGrafter"/>
</dbReference>
<proteinExistence type="predicted"/>
<keyword evidence="2" id="KW-1133">Transmembrane helix</keyword>
<dbReference type="WBParaSite" id="maker-uti_cns_0004497-snap-gene-0.3-mRNA-1">
    <property type="protein sequence ID" value="maker-uti_cns_0004497-snap-gene-0.3-mRNA-1"/>
    <property type="gene ID" value="maker-uti_cns_0004497-snap-gene-0.3"/>
</dbReference>
<feature type="transmembrane region" description="Helical" evidence="2">
    <location>
        <begin position="6"/>
        <end position="29"/>
    </location>
</feature>
<dbReference type="GO" id="GO:0001786">
    <property type="term" value="F:phosphatidylserine binding"/>
    <property type="evidence" value="ECO:0007669"/>
    <property type="project" value="TreeGrafter"/>
</dbReference>
<name>A0A1I8H505_9PLAT</name>
<sequence length="417" mass="46191">MQPWAAVVISLLTVIVIALLAYIILRIFFPNQLETLFAIGEERLSLTKSDSRANYYAAQQHPETGAQVAQTAPIGRQGASAGGSFSRREFRDDAVEDSDTGPGRHSPGDTTGSEYEPGHNLPRVGSAESLASDTSVMDMQPDVSPIGQVEIGLEYDRDVSELVVSLIQGRDLASSDATGVCDMDFFASLAVVPDVANMKSQTKVVKRNPNPVFKERFLYSLEPHQLAQKSLQLQMFSVDKYARQKHIGETEIRLADVDLQRPLRLWLNLRELDQKPSDFGELMFSLSYLPTAERLTVVIVKAKNLKWPRQDQSVGDVLVKVHLLQGGKRVAKKKTSVKRSESQPTYNEAMIFSVSQASLSSVQLRLTVAELRSDGRLSSIGHVIIGSQAGGAELTHWQQMVTSLRKPVAMWHHLRKK</sequence>
<feature type="domain" description="C2" evidence="3">
    <location>
        <begin position="278"/>
        <end position="412"/>
    </location>
</feature>
<dbReference type="GO" id="GO:0005509">
    <property type="term" value="F:calcium ion binding"/>
    <property type="evidence" value="ECO:0007669"/>
    <property type="project" value="TreeGrafter"/>
</dbReference>